<dbReference type="InterPro" id="IPR001494">
    <property type="entry name" value="Importin-beta_N"/>
</dbReference>
<dbReference type="GO" id="GO:0031267">
    <property type="term" value="F:small GTPase binding"/>
    <property type="evidence" value="ECO:0007669"/>
    <property type="project" value="InterPro"/>
</dbReference>
<feature type="compositionally biased region" description="Gly residues" evidence="2">
    <location>
        <begin position="1311"/>
        <end position="1325"/>
    </location>
</feature>
<dbReference type="InterPro" id="IPR045065">
    <property type="entry name" value="XPO1/5"/>
</dbReference>
<evidence type="ECO:0000256" key="2">
    <source>
        <dbReference type="SAM" id="MobiDB-lite"/>
    </source>
</evidence>
<dbReference type="GO" id="GO:0006611">
    <property type="term" value="P:protein export from nucleus"/>
    <property type="evidence" value="ECO:0007669"/>
    <property type="project" value="InterPro"/>
</dbReference>
<feature type="compositionally biased region" description="Basic and acidic residues" evidence="2">
    <location>
        <begin position="1286"/>
        <end position="1298"/>
    </location>
</feature>
<dbReference type="InterPro" id="IPR045478">
    <property type="entry name" value="Exportin-5_C"/>
</dbReference>
<evidence type="ECO:0000313" key="5">
    <source>
        <dbReference type="Proteomes" id="UP000799766"/>
    </source>
</evidence>
<comment type="similarity">
    <text evidence="1">Belongs to the exportin family.</text>
</comment>
<feature type="region of interest" description="Disordered" evidence="2">
    <location>
        <begin position="1286"/>
        <end position="1339"/>
    </location>
</feature>
<dbReference type="Pfam" id="PF19273">
    <property type="entry name" value="Exportin-5"/>
    <property type="match status" value="1"/>
</dbReference>
<feature type="domain" description="Importin N-terminal" evidence="3">
    <location>
        <begin position="68"/>
        <end position="135"/>
    </location>
</feature>
<feature type="compositionally biased region" description="Gly residues" evidence="2">
    <location>
        <begin position="186"/>
        <end position="207"/>
    </location>
</feature>
<feature type="region of interest" description="Disordered" evidence="2">
    <location>
        <begin position="1"/>
        <end position="42"/>
    </location>
</feature>
<dbReference type="PANTHER" id="PTHR11223">
    <property type="entry name" value="EXPORTIN 1/5"/>
    <property type="match status" value="1"/>
</dbReference>
<proteinExistence type="inferred from homology"/>
<dbReference type="Pfam" id="PF03810">
    <property type="entry name" value="IBN_N"/>
    <property type="match status" value="1"/>
</dbReference>
<dbReference type="GO" id="GO:0005737">
    <property type="term" value="C:cytoplasm"/>
    <property type="evidence" value="ECO:0007669"/>
    <property type="project" value="TreeGrafter"/>
</dbReference>
<accession>A0A6A6P826</accession>
<dbReference type="Proteomes" id="UP000799766">
    <property type="component" value="Unassembled WGS sequence"/>
</dbReference>
<feature type="region of interest" description="Disordered" evidence="2">
    <location>
        <begin position="183"/>
        <end position="207"/>
    </location>
</feature>
<organism evidence="4 5">
    <name type="scientific">Lineolata rhizophorae</name>
    <dbReference type="NCBI Taxonomy" id="578093"/>
    <lineage>
        <taxon>Eukaryota</taxon>
        <taxon>Fungi</taxon>
        <taxon>Dikarya</taxon>
        <taxon>Ascomycota</taxon>
        <taxon>Pezizomycotina</taxon>
        <taxon>Dothideomycetes</taxon>
        <taxon>Dothideomycetes incertae sedis</taxon>
        <taxon>Lineolatales</taxon>
        <taxon>Lineolataceae</taxon>
        <taxon>Lineolata</taxon>
    </lineage>
</organism>
<feature type="compositionally biased region" description="Pro residues" evidence="2">
    <location>
        <begin position="23"/>
        <end position="33"/>
    </location>
</feature>
<feature type="compositionally biased region" description="Low complexity" evidence="2">
    <location>
        <begin position="1330"/>
        <end position="1339"/>
    </location>
</feature>
<dbReference type="GO" id="GO:0005634">
    <property type="term" value="C:nucleus"/>
    <property type="evidence" value="ECO:0007669"/>
    <property type="project" value="TreeGrafter"/>
</dbReference>
<evidence type="ECO:0000313" key="4">
    <source>
        <dbReference type="EMBL" id="KAF2459593.1"/>
    </source>
</evidence>
<dbReference type="GO" id="GO:0005049">
    <property type="term" value="F:nuclear export signal receptor activity"/>
    <property type="evidence" value="ECO:0007669"/>
    <property type="project" value="InterPro"/>
</dbReference>
<keyword evidence="5" id="KW-1185">Reference proteome</keyword>
<dbReference type="GO" id="GO:0003723">
    <property type="term" value="F:RNA binding"/>
    <property type="evidence" value="ECO:0007669"/>
    <property type="project" value="TreeGrafter"/>
</dbReference>
<feature type="compositionally biased region" description="Polar residues" evidence="2">
    <location>
        <begin position="1086"/>
        <end position="1114"/>
    </location>
</feature>
<dbReference type="OrthoDB" id="2215036at2759"/>
<gene>
    <name evidence="4" type="ORF">BDY21DRAFT_193385</name>
</gene>
<dbReference type="PROSITE" id="PS50166">
    <property type="entry name" value="IMPORTIN_B_NT"/>
    <property type="match status" value="1"/>
</dbReference>
<dbReference type="EMBL" id="MU001675">
    <property type="protein sequence ID" value="KAF2459593.1"/>
    <property type="molecule type" value="Genomic_DNA"/>
</dbReference>
<dbReference type="PANTHER" id="PTHR11223:SF3">
    <property type="entry name" value="EXPORTIN-5"/>
    <property type="match status" value="1"/>
</dbReference>
<dbReference type="InterPro" id="IPR011989">
    <property type="entry name" value="ARM-like"/>
</dbReference>
<reference evidence="4" key="1">
    <citation type="journal article" date="2020" name="Stud. Mycol.">
        <title>101 Dothideomycetes genomes: a test case for predicting lifestyles and emergence of pathogens.</title>
        <authorList>
            <person name="Haridas S."/>
            <person name="Albert R."/>
            <person name="Binder M."/>
            <person name="Bloem J."/>
            <person name="Labutti K."/>
            <person name="Salamov A."/>
            <person name="Andreopoulos B."/>
            <person name="Baker S."/>
            <person name="Barry K."/>
            <person name="Bills G."/>
            <person name="Bluhm B."/>
            <person name="Cannon C."/>
            <person name="Castanera R."/>
            <person name="Culley D."/>
            <person name="Daum C."/>
            <person name="Ezra D."/>
            <person name="Gonzalez J."/>
            <person name="Henrissat B."/>
            <person name="Kuo A."/>
            <person name="Liang C."/>
            <person name="Lipzen A."/>
            <person name="Lutzoni F."/>
            <person name="Magnuson J."/>
            <person name="Mondo S."/>
            <person name="Nolan M."/>
            <person name="Ohm R."/>
            <person name="Pangilinan J."/>
            <person name="Park H.-J."/>
            <person name="Ramirez L."/>
            <person name="Alfaro M."/>
            <person name="Sun H."/>
            <person name="Tritt A."/>
            <person name="Yoshinaga Y."/>
            <person name="Zwiers L.-H."/>
            <person name="Turgeon B."/>
            <person name="Goodwin S."/>
            <person name="Spatafora J."/>
            <person name="Crous P."/>
            <person name="Grigoriev I."/>
        </authorList>
    </citation>
    <scope>NUCLEOTIDE SEQUENCE</scope>
    <source>
        <strain evidence="4">ATCC 16933</strain>
    </source>
</reference>
<feature type="region of interest" description="Disordered" evidence="2">
    <location>
        <begin position="1086"/>
        <end position="1119"/>
    </location>
</feature>
<sequence>MDGMASSPGAFDQYTSPANGYSSPPPAAAPFPNSPDTNADLSPDLAQIPAALTAVHDPRSTNETRRAASAYLEQAKRHPSAPQYGFSLAAAKQSPGHLRLYGLSMIEHAVSYGWDEFGPGERAQLRAWTVQLATSVDTGDAFFLRNKIAVVWAEVAKRCWPGDWDSMDEILVRGLWEAGDRNINGGATGGTDEGAQNGAGGSEGGGSAEKRTLVMVVLETLAEDVFNRDDPVAALRNNELGRACVEIFTPQQAMMEDFPQRESAASQLGTEVRYGTEGWVKRLCDVLEWCLASIAMQNQGCGEARGLAIRVLGTLKAVFPWIIPKALQLTGCIQAICKAVTVPDVPLQMAAVEALYAIYSRPHLHDDEFVDIVAPLYFADSVGPLHQLYTWSAAPCIEEVEAFADDGRYDLCKKIAELLAHLANCLEQRPQLVPDGNDIPGFLALLFDVLKSESLLVSIPVLHAWTRLLRCRVVRDSDTVNALIGGLMEVCAARLVRYEYLPEDSDNATFRFLSYDIDTIPERHAFLGNYRRYCVDVVQVIVWKLPREAVQHTLGQAEELFRELYAGGGEKFQPENYNKNSMSVLRADAQIAGIDAALRGYLKWEHSLEGDPESERTKNDLHDIFENWCRTILTIQFMDPEIIKRIISLIVTISTKALSTRPSLAISILEYIVSLPDLDAPGMPAYADSVKSLEQCCHTELQRLAMAFPDQLLSVYDELEAKVNTLLAKPSVAERRRHGFIAFLFLIVHRSTTLDREVQEARLREMIRPVREAWQDPEFGKSLQSFQGFCELLGLGQLPEFLMLRGFHQIEDWSSKQLDPEGRVLQEEIMSRQQRLPLRLTRALLSASTEKVQEGTQAYELTCTLWADTIRDVLPNLLQLIRYAQAFNDPETWQQLPVNLREGVIKRMLTDRFWQAGISKESRDDFFARVSGSKDAYEGFASTVRGSARQVRDSSYYVIFTLVKLRDFFYGIPDLPRPLAEALYTHAAALSSHHLSVLLSMSTHLIDGCPPHLRAHFLPPLVEMLFAQLDRKIPGEWDRLSGQLQLEEASREEELGDEMKSESILRQLTYTAVSLLTSLMASNKQGIENPQSASENSGGQQDANSKNTDTNNNPKPEPLWKFVEATPSILERLFVFAKNMLRVRDTRSVGVVIRGLRATIPTYRAPGPIHNFICYDILQAAITSLHEPYFVDIQRDLAGLIATIVRLDAAAPAAGGKSDGGAVQAPIAREVLLSLPGMAEAPRARKLDRAIEALAAHPAPQDRQQRALVLDLLASVRGVSIHELGKVQRPEGRKRSAAAERYMNVDQEGVGESGGRGASGKGGVGEGEEALAGVADMFG</sequence>
<name>A0A6A6P826_9PEZI</name>
<dbReference type="Gene3D" id="1.25.10.10">
    <property type="entry name" value="Leucine-rich Repeat Variant"/>
    <property type="match status" value="1"/>
</dbReference>
<dbReference type="InterPro" id="IPR016024">
    <property type="entry name" value="ARM-type_fold"/>
</dbReference>
<evidence type="ECO:0000256" key="1">
    <source>
        <dbReference type="ARBA" id="ARBA00009466"/>
    </source>
</evidence>
<dbReference type="GO" id="GO:0042565">
    <property type="term" value="C:RNA nuclear export complex"/>
    <property type="evidence" value="ECO:0007669"/>
    <property type="project" value="TreeGrafter"/>
</dbReference>
<evidence type="ECO:0000259" key="3">
    <source>
        <dbReference type="PROSITE" id="PS50166"/>
    </source>
</evidence>
<dbReference type="GO" id="GO:0006405">
    <property type="term" value="P:RNA export from nucleus"/>
    <property type="evidence" value="ECO:0007669"/>
    <property type="project" value="TreeGrafter"/>
</dbReference>
<protein>
    <submittedName>
        <fullName evidence="4">Armadillo-type protein</fullName>
    </submittedName>
</protein>
<dbReference type="SUPFAM" id="SSF48371">
    <property type="entry name" value="ARM repeat"/>
    <property type="match status" value="1"/>
</dbReference>